<dbReference type="Proteomes" id="UP000027822">
    <property type="component" value="Unassembled WGS sequence"/>
</dbReference>
<sequence>MDKRNIRIEVLDLQDQYCTMCGHRSKQDFDICFVECSIGQRIEQIGIYLGAKPKEKEKEKVGPDKSSIKKRRTRKDWDEICKKAIALREEGLSYALIAKRLGVKHGQEVSYQMKNRGFK</sequence>
<dbReference type="RefSeq" id="WP_034643842.1">
    <property type="nucleotide sequence ID" value="NZ_CBCSJC010000026.1"/>
</dbReference>
<dbReference type="STRING" id="574376.BAMA_16180"/>
<gene>
    <name evidence="1" type="ORF">BAMA_16180</name>
</gene>
<name>A0A073JSR0_9BACI</name>
<dbReference type="EMBL" id="JOTN01000036">
    <property type="protein sequence ID" value="KEK17231.1"/>
    <property type="molecule type" value="Genomic_DNA"/>
</dbReference>
<evidence type="ECO:0008006" key="3">
    <source>
        <dbReference type="Google" id="ProtNLM"/>
    </source>
</evidence>
<dbReference type="AlphaFoldDB" id="A0A073JSR0"/>
<accession>A0A073JSR0</accession>
<evidence type="ECO:0000313" key="1">
    <source>
        <dbReference type="EMBL" id="KEK17231.1"/>
    </source>
</evidence>
<protein>
    <recommendedName>
        <fullName evidence="3">Zinc-finger domain-containing protein</fullName>
    </recommendedName>
</protein>
<evidence type="ECO:0000313" key="2">
    <source>
        <dbReference type="Proteomes" id="UP000027822"/>
    </source>
</evidence>
<comment type="caution">
    <text evidence="1">The sequence shown here is derived from an EMBL/GenBank/DDBJ whole genome shotgun (WGS) entry which is preliminary data.</text>
</comment>
<reference evidence="1 2" key="1">
    <citation type="submission" date="2014-06" db="EMBL/GenBank/DDBJ databases">
        <title>Draft genome sequence of Bacillus manliponensis JCM 15802 (MCCC 1A00708).</title>
        <authorList>
            <person name="Lai Q."/>
            <person name="Liu Y."/>
            <person name="Shao Z."/>
        </authorList>
    </citation>
    <scope>NUCLEOTIDE SEQUENCE [LARGE SCALE GENOMIC DNA]</scope>
    <source>
        <strain evidence="1 2">JCM 15802</strain>
    </source>
</reference>
<keyword evidence="2" id="KW-1185">Reference proteome</keyword>
<organism evidence="1 2">
    <name type="scientific">Bacillus manliponensis</name>
    <dbReference type="NCBI Taxonomy" id="574376"/>
    <lineage>
        <taxon>Bacteria</taxon>
        <taxon>Bacillati</taxon>
        <taxon>Bacillota</taxon>
        <taxon>Bacilli</taxon>
        <taxon>Bacillales</taxon>
        <taxon>Bacillaceae</taxon>
        <taxon>Bacillus</taxon>
        <taxon>Bacillus cereus group</taxon>
    </lineage>
</organism>
<proteinExistence type="predicted"/>
<dbReference type="OrthoDB" id="2941349at2"/>